<dbReference type="PANTHER" id="PTHR45745">
    <property type="entry name" value="PHOSPHOMANNOMUTASE 45A"/>
    <property type="match status" value="1"/>
</dbReference>
<name>A0A7C3ESC1_9CREN</name>
<dbReference type="GO" id="GO:0008973">
    <property type="term" value="F:phosphopentomutase activity"/>
    <property type="evidence" value="ECO:0007669"/>
    <property type="project" value="TreeGrafter"/>
</dbReference>
<evidence type="ECO:0000259" key="11">
    <source>
        <dbReference type="Pfam" id="PF02880"/>
    </source>
</evidence>
<dbReference type="SUPFAM" id="SSF53738">
    <property type="entry name" value="Phosphoglucomutase, first 3 domains"/>
    <property type="match status" value="2"/>
</dbReference>
<dbReference type="Pfam" id="PF00408">
    <property type="entry name" value="PGM_PMM_IV"/>
    <property type="match status" value="1"/>
</dbReference>
<dbReference type="AlphaFoldDB" id="A0A7C3ESC1"/>
<evidence type="ECO:0000259" key="10">
    <source>
        <dbReference type="Pfam" id="PF02879"/>
    </source>
</evidence>
<proteinExistence type="inferred from homology"/>
<evidence type="ECO:0000256" key="2">
    <source>
        <dbReference type="ARBA" id="ARBA00010231"/>
    </source>
</evidence>
<dbReference type="Gene3D" id="3.40.120.10">
    <property type="entry name" value="Alpha-D-Glucose-1,6-Bisphosphate, subunit A, domain 3"/>
    <property type="match status" value="3"/>
</dbReference>
<dbReference type="Pfam" id="PF02878">
    <property type="entry name" value="PGM_PMM_I"/>
    <property type="match status" value="1"/>
</dbReference>
<dbReference type="InterPro" id="IPR005843">
    <property type="entry name" value="A-D-PHexomutase_C"/>
</dbReference>
<dbReference type="PROSITE" id="PS00710">
    <property type="entry name" value="PGM_PMM"/>
    <property type="match status" value="1"/>
</dbReference>
<comment type="cofactor">
    <cofactor evidence="1">
        <name>Mg(2+)</name>
        <dbReference type="ChEBI" id="CHEBI:18420"/>
    </cofactor>
</comment>
<dbReference type="EMBL" id="DSTX01000002">
    <property type="protein sequence ID" value="HFK20160.1"/>
    <property type="molecule type" value="Genomic_DNA"/>
</dbReference>
<reference evidence="12" key="1">
    <citation type="journal article" date="2020" name="mSystems">
        <title>Genome- and Community-Level Interaction Insights into Carbon Utilization and Element Cycling Functions of Hydrothermarchaeota in Hydrothermal Sediment.</title>
        <authorList>
            <person name="Zhou Z."/>
            <person name="Liu Y."/>
            <person name="Xu W."/>
            <person name="Pan J."/>
            <person name="Luo Z.H."/>
            <person name="Li M."/>
        </authorList>
    </citation>
    <scope>NUCLEOTIDE SEQUENCE [LARGE SCALE GENOMIC DNA]</scope>
    <source>
        <strain evidence="12">SpSt-468</strain>
    </source>
</reference>
<dbReference type="InterPro" id="IPR005844">
    <property type="entry name" value="A-D-PHexomutase_a/b/a-I"/>
</dbReference>
<evidence type="ECO:0000256" key="6">
    <source>
        <dbReference type="ARBA" id="ARBA00023235"/>
    </source>
</evidence>
<sequence length="468" mass="49961">MPAIKFGTDGWRSRVDADFTAPNVRRVAEAVSEYLHETNQSERGIFIGYDGRLGSATFARECAGILADGGTMCFLPPRPVPTPIAAFAAASYSLAGAVMITASHNPPAYNGIKYIPHYGGPATEDITAAIERLIPLSTKDAPDFNRLSSQGMIAELDPIDDYLKRVEGYIESPMRKIKVTIDPMHGATSGIIDKLLSDLGLEVEVIRGTIDPNFGGITPDPVPSNLGALKERVLKNGSEVAFAMDGDGDRITAVTEKGEFLPANKLLPVIYLHMLEGRGIVGDAARTVATSHLIDAVANSKGKDVIVTPVGFKYIGELLRNRKVVVGGEESGGISFSMHIPEKDGMASAILVLESISTSGGTISGIMDRLKSSFGEFVSLRSDISIEGSTDGLLESIARAASSYRWGKRVAKTDKLDGFKILFDDGSWLLYRVSGTESAIRVYAESSTIRGAEAVMDLGKALLSTVRG</sequence>
<dbReference type="InterPro" id="IPR016066">
    <property type="entry name" value="A-D-PHexomutase_CS"/>
</dbReference>
<feature type="domain" description="Alpha-D-phosphohexomutase alpha/beta/alpha" evidence="9">
    <location>
        <begin position="4"/>
        <end position="134"/>
    </location>
</feature>
<dbReference type="InterPro" id="IPR005846">
    <property type="entry name" value="A-D-PHexomutase_a/b/a-III"/>
</dbReference>
<dbReference type="InterPro" id="IPR036900">
    <property type="entry name" value="A-D-PHexomutase_C_sf"/>
</dbReference>
<dbReference type="Pfam" id="PF02880">
    <property type="entry name" value="PGM_PMM_III"/>
    <property type="match status" value="1"/>
</dbReference>
<organism evidence="12">
    <name type="scientific">Candidatus Methanomethylicus mesodigestus</name>
    <dbReference type="NCBI Taxonomy" id="1867258"/>
    <lineage>
        <taxon>Archaea</taxon>
        <taxon>Thermoproteota</taxon>
        <taxon>Methanosuratincolia</taxon>
        <taxon>Candidatus Methanomethylicales</taxon>
        <taxon>Candidatus Methanomethylicaceae</taxon>
        <taxon>Candidatus Methanomethylicus</taxon>
    </lineage>
</organism>
<dbReference type="GO" id="GO:0005975">
    <property type="term" value="P:carbohydrate metabolic process"/>
    <property type="evidence" value="ECO:0007669"/>
    <property type="project" value="InterPro"/>
</dbReference>
<keyword evidence="5 7" id="KW-0460">Magnesium</keyword>
<evidence type="ECO:0000256" key="7">
    <source>
        <dbReference type="RuleBase" id="RU004326"/>
    </source>
</evidence>
<accession>A0A7C3ESC1</accession>
<dbReference type="InterPro" id="IPR005841">
    <property type="entry name" value="Alpha-D-phosphohexomutase_SF"/>
</dbReference>
<keyword evidence="6" id="KW-0413">Isomerase</keyword>
<evidence type="ECO:0000256" key="1">
    <source>
        <dbReference type="ARBA" id="ARBA00001946"/>
    </source>
</evidence>
<dbReference type="PANTHER" id="PTHR45745:SF1">
    <property type="entry name" value="PHOSPHOGLUCOMUTASE 2B-RELATED"/>
    <property type="match status" value="1"/>
</dbReference>
<evidence type="ECO:0000259" key="8">
    <source>
        <dbReference type="Pfam" id="PF00408"/>
    </source>
</evidence>
<dbReference type="PRINTS" id="PR00509">
    <property type="entry name" value="PGMPMM"/>
</dbReference>
<dbReference type="GO" id="GO:0006166">
    <property type="term" value="P:purine ribonucleoside salvage"/>
    <property type="evidence" value="ECO:0007669"/>
    <property type="project" value="TreeGrafter"/>
</dbReference>
<dbReference type="Gene3D" id="3.30.310.50">
    <property type="entry name" value="Alpha-D-phosphohexomutase, C-terminal domain"/>
    <property type="match status" value="1"/>
</dbReference>
<feature type="domain" description="Alpha-D-phosphohexomutase alpha/beta/alpha" evidence="11">
    <location>
        <begin position="264"/>
        <end position="369"/>
    </location>
</feature>
<dbReference type="InterPro" id="IPR016055">
    <property type="entry name" value="A-D-PHexomutase_a/b/a-I/II/III"/>
</dbReference>
<comment type="caution">
    <text evidence="12">The sequence shown here is derived from an EMBL/GenBank/DDBJ whole genome shotgun (WGS) entry which is preliminary data.</text>
</comment>
<evidence type="ECO:0000259" key="9">
    <source>
        <dbReference type="Pfam" id="PF02878"/>
    </source>
</evidence>
<evidence type="ECO:0000313" key="12">
    <source>
        <dbReference type="EMBL" id="HFK20160.1"/>
    </source>
</evidence>
<keyword evidence="3" id="KW-0597">Phosphoprotein</keyword>
<keyword evidence="4 7" id="KW-0479">Metal-binding</keyword>
<evidence type="ECO:0000256" key="3">
    <source>
        <dbReference type="ARBA" id="ARBA00022553"/>
    </source>
</evidence>
<dbReference type="InterPro" id="IPR005845">
    <property type="entry name" value="A-D-PHexomutase_a/b/a-II"/>
</dbReference>
<evidence type="ECO:0000256" key="4">
    <source>
        <dbReference type="ARBA" id="ARBA00022723"/>
    </source>
</evidence>
<dbReference type="GO" id="GO:0000287">
    <property type="term" value="F:magnesium ion binding"/>
    <property type="evidence" value="ECO:0007669"/>
    <property type="project" value="InterPro"/>
</dbReference>
<comment type="similarity">
    <text evidence="2 7">Belongs to the phosphohexose mutase family.</text>
</comment>
<gene>
    <name evidence="12" type="ORF">ENS19_02665</name>
</gene>
<protein>
    <submittedName>
        <fullName evidence="12">Phosphoglucomutase/phosphomannomutase family protein</fullName>
    </submittedName>
</protein>
<feature type="domain" description="Alpha-D-phosphohexomutase alpha/beta/alpha" evidence="10">
    <location>
        <begin position="161"/>
        <end position="258"/>
    </location>
</feature>
<dbReference type="Pfam" id="PF02879">
    <property type="entry name" value="PGM_PMM_II"/>
    <property type="match status" value="1"/>
</dbReference>
<feature type="domain" description="Alpha-D-phosphohexomutase C-terminal" evidence="8">
    <location>
        <begin position="415"/>
        <end position="448"/>
    </location>
</feature>
<evidence type="ECO:0000256" key="5">
    <source>
        <dbReference type="ARBA" id="ARBA00022842"/>
    </source>
</evidence>
<dbReference type="SUPFAM" id="SSF55957">
    <property type="entry name" value="Phosphoglucomutase, C-terminal domain"/>
    <property type="match status" value="1"/>
</dbReference>